<comment type="similarity">
    <text evidence="1">Belongs to the STK19 family.</text>
</comment>
<organism evidence="2 3">
    <name type="scientific">Myxozyma melibiosi</name>
    <dbReference type="NCBI Taxonomy" id="54550"/>
    <lineage>
        <taxon>Eukaryota</taxon>
        <taxon>Fungi</taxon>
        <taxon>Dikarya</taxon>
        <taxon>Ascomycota</taxon>
        <taxon>Saccharomycotina</taxon>
        <taxon>Lipomycetes</taxon>
        <taxon>Lipomycetales</taxon>
        <taxon>Lipomycetaceae</taxon>
        <taxon>Myxozyma</taxon>
    </lineage>
</organism>
<keyword evidence="2" id="KW-0808">Transferase</keyword>
<sequence>MWNADVEVCVDGELAQLSDIHFGINASLLQMWDAIPERGTRLNGDGIADLLRFRKTIPPIVMVSHLHALFPHNPTFIDRELQRVVEAGKIRRINVNMNAGDMVIESKYYFRILRDRKTAVAAEDESAAEIFEKFEKLLRQKPAVTAITSDFLAEFQISEEAGIRHLLNTGFLVLAGAPGVYQISVPNVGSFLKIVFRTRKWVVNLLQKTKFGEMVEKVIRERWEAGVKNRWREFRGVKFSWVMMECKGGGWCEPFETPTGRGWRLTGKRE</sequence>
<keyword evidence="2" id="KW-0418">Kinase</keyword>
<dbReference type="PANTHER" id="PTHR15243">
    <property type="entry name" value="SERINE/THREONINE-PROTEIN KINASE 19"/>
    <property type="match status" value="1"/>
</dbReference>
<proteinExistence type="inferred from homology"/>
<reference evidence="2 3" key="1">
    <citation type="submission" date="2024-03" db="EMBL/GenBank/DDBJ databases">
        <title>Genome-scale model development and genomic sequencing of the oleaginous clade Lipomyces.</title>
        <authorList>
            <consortium name="Lawrence Berkeley National Laboratory"/>
            <person name="Czajka J.J."/>
            <person name="Han Y."/>
            <person name="Kim J."/>
            <person name="Mondo S.J."/>
            <person name="Hofstad B.A."/>
            <person name="Robles A."/>
            <person name="Haridas S."/>
            <person name="Riley R."/>
            <person name="LaButti K."/>
            <person name="Pangilinan J."/>
            <person name="Andreopoulos W."/>
            <person name="Lipzen A."/>
            <person name="Yan J."/>
            <person name="Wang M."/>
            <person name="Ng V."/>
            <person name="Grigoriev I.V."/>
            <person name="Spatafora J.W."/>
            <person name="Magnuson J.K."/>
            <person name="Baker S.E."/>
            <person name="Pomraning K.R."/>
        </authorList>
    </citation>
    <scope>NUCLEOTIDE SEQUENCE [LARGE SCALE GENOMIC DNA]</scope>
    <source>
        <strain evidence="2 3">Phaff 52-87</strain>
    </source>
</reference>
<dbReference type="Proteomes" id="UP001498771">
    <property type="component" value="Unassembled WGS sequence"/>
</dbReference>
<dbReference type="PANTHER" id="PTHR15243:SF0">
    <property type="entry name" value="SERINE_THREONINE-PROTEIN KINASE 19"/>
    <property type="match status" value="1"/>
</dbReference>
<gene>
    <name evidence="2" type="ORF">BZA70DRAFT_274828</name>
</gene>
<accession>A0ABR1F9Z4</accession>
<dbReference type="GeneID" id="90037553"/>
<name>A0ABR1F9Z4_9ASCO</name>
<evidence type="ECO:0000313" key="3">
    <source>
        <dbReference type="Proteomes" id="UP001498771"/>
    </source>
</evidence>
<keyword evidence="3" id="KW-1185">Reference proteome</keyword>
<evidence type="ECO:0000313" key="2">
    <source>
        <dbReference type="EMBL" id="KAK7206671.1"/>
    </source>
</evidence>
<protein>
    <submittedName>
        <fullName evidence="2">Serine-threonine protein kinase 19</fullName>
    </submittedName>
</protein>
<dbReference type="GO" id="GO:0016301">
    <property type="term" value="F:kinase activity"/>
    <property type="evidence" value="ECO:0007669"/>
    <property type="project" value="UniProtKB-KW"/>
</dbReference>
<evidence type="ECO:0000256" key="1">
    <source>
        <dbReference type="ARBA" id="ARBA00093458"/>
    </source>
</evidence>
<dbReference type="RefSeq" id="XP_064769704.1">
    <property type="nucleotide sequence ID" value="XM_064912041.1"/>
</dbReference>
<dbReference type="Pfam" id="PF10494">
    <property type="entry name" value="Stk19"/>
    <property type="match status" value="1"/>
</dbReference>
<comment type="caution">
    <text evidence="2">The sequence shown here is derived from an EMBL/GenBank/DDBJ whole genome shotgun (WGS) entry which is preliminary data.</text>
</comment>
<dbReference type="InterPro" id="IPR018865">
    <property type="entry name" value="STK19-like"/>
</dbReference>
<dbReference type="EMBL" id="JBBJBU010000002">
    <property type="protein sequence ID" value="KAK7206671.1"/>
    <property type="molecule type" value="Genomic_DNA"/>
</dbReference>